<dbReference type="FunFam" id="3.40.50.300:FF:000991">
    <property type="entry name" value="Dephospho-CoA kinase"/>
    <property type="match status" value="1"/>
</dbReference>
<dbReference type="CDD" id="cd02022">
    <property type="entry name" value="DPCK"/>
    <property type="match status" value="1"/>
</dbReference>
<feature type="binding site" evidence="8">
    <location>
        <begin position="10"/>
        <end position="15"/>
    </location>
    <ligand>
        <name>ATP</name>
        <dbReference type="ChEBI" id="CHEBI:30616"/>
    </ligand>
</feature>
<dbReference type="UniPathway" id="UPA00241">
    <property type="reaction ID" value="UER00356"/>
</dbReference>
<keyword evidence="3 8" id="KW-0808">Transferase</keyword>
<dbReference type="GO" id="GO:0015937">
    <property type="term" value="P:coenzyme A biosynthetic process"/>
    <property type="evidence" value="ECO:0007669"/>
    <property type="project" value="UniProtKB-UniRule"/>
</dbReference>
<evidence type="ECO:0000313" key="11">
    <source>
        <dbReference type="Proteomes" id="UP000184016"/>
    </source>
</evidence>
<dbReference type="RefSeq" id="WP_083574283.1">
    <property type="nucleotide sequence ID" value="NZ_FRAF01000018.1"/>
</dbReference>
<dbReference type="STRING" id="1830138.SAMN05443507_11822"/>
<dbReference type="GO" id="GO:0005524">
    <property type="term" value="F:ATP binding"/>
    <property type="evidence" value="ECO:0007669"/>
    <property type="project" value="UniProtKB-UniRule"/>
</dbReference>
<keyword evidence="6 8" id="KW-0067">ATP-binding</keyword>
<keyword evidence="5 8" id="KW-0418">Kinase</keyword>
<comment type="subcellular location">
    <subcellularLocation>
        <location evidence="8">Cytoplasm</location>
    </subcellularLocation>
</comment>
<evidence type="ECO:0000256" key="7">
    <source>
        <dbReference type="ARBA" id="ARBA00022993"/>
    </source>
</evidence>
<comment type="function">
    <text evidence="8">Catalyzes the phosphorylation of the 3'-hydroxyl group of dephosphocoenzyme A to form coenzyme A.</text>
</comment>
<evidence type="ECO:0000256" key="5">
    <source>
        <dbReference type="ARBA" id="ARBA00022777"/>
    </source>
</evidence>
<evidence type="ECO:0000256" key="8">
    <source>
        <dbReference type="HAMAP-Rule" id="MF_00376"/>
    </source>
</evidence>
<dbReference type="HAMAP" id="MF_00376">
    <property type="entry name" value="Dephospho_CoA_kinase"/>
    <property type="match status" value="1"/>
</dbReference>
<evidence type="ECO:0000313" key="10">
    <source>
        <dbReference type="EMBL" id="SHK62619.1"/>
    </source>
</evidence>
<evidence type="ECO:0000256" key="4">
    <source>
        <dbReference type="ARBA" id="ARBA00022741"/>
    </source>
</evidence>
<dbReference type="PANTHER" id="PTHR10695:SF46">
    <property type="entry name" value="BIFUNCTIONAL COENZYME A SYNTHASE-RELATED"/>
    <property type="match status" value="1"/>
</dbReference>
<sequence length="202" mass="23283">MIIGLTGGIASGKSTVSAMFRELGAYVVDADIWARRVVSPGSSGWKEIVDFFGREILTEDGELNRPKLAELIFHHPDYRHRLNAITHPKIRIGMKEETEDYLKQYPGQPVIWDVPLLFEGDTHQLVDETFLVYVPYDIQLERLMKRNQLSEEEAKARIASQMPLDSKRKLADYLIDNSLTLEHTREQVQSIWRTIQQNACQE</sequence>
<keyword evidence="2 8" id="KW-0963">Cytoplasm</keyword>
<gene>
    <name evidence="8" type="primary">coaE</name>
    <name evidence="10" type="ORF">SAMN05443507_11822</name>
</gene>
<dbReference type="Gene3D" id="3.40.50.300">
    <property type="entry name" value="P-loop containing nucleotide triphosphate hydrolases"/>
    <property type="match status" value="1"/>
</dbReference>
<dbReference type="GO" id="GO:0004140">
    <property type="term" value="F:dephospho-CoA kinase activity"/>
    <property type="evidence" value="ECO:0007669"/>
    <property type="project" value="UniProtKB-UniRule"/>
</dbReference>
<comment type="pathway">
    <text evidence="8">Cofactor biosynthesis; coenzyme A biosynthesis; CoA from (R)-pantothenate: step 5/5.</text>
</comment>
<reference evidence="11" key="1">
    <citation type="submission" date="2016-11" db="EMBL/GenBank/DDBJ databases">
        <authorList>
            <person name="Varghese N."/>
            <person name="Submissions S."/>
        </authorList>
    </citation>
    <scope>NUCLEOTIDE SEQUENCE [LARGE SCALE GENOMIC DNA]</scope>
    <source>
        <strain evidence="11">USBA-503</strain>
    </source>
</reference>
<evidence type="ECO:0000256" key="6">
    <source>
        <dbReference type="ARBA" id="ARBA00022840"/>
    </source>
</evidence>
<keyword evidence="4 8" id="KW-0547">Nucleotide-binding</keyword>
<protein>
    <recommendedName>
        <fullName evidence="8 9">Dephospho-CoA kinase</fullName>
        <ecNumber evidence="8 9">2.7.1.24</ecNumber>
    </recommendedName>
    <alternativeName>
        <fullName evidence="8">Dephosphocoenzyme A kinase</fullName>
    </alternativeName>
</protein>
<evidence type="ECO:0000256" key="9">
    <source>
        <dbReference type="NCBIfam" id="TIGR00152"/>
    </source>
</evidence>
<dbReference type="AlphaFoldDB" id="A0A1M6U0B1"/>
<dbReference type="PROSITE" id="PS51219">
    <property type="entry name" value="DPCK"/>
    <property type="match status" value="1"/>
</dbReference>
<dbReference type="EMBL" id="FRAF01000018">
    <property type="protein sequence ID" value="SHK62619.1"/>
    <property type="molecule type" value="Genomic_DNA"/>
</dbReference>
<evidence type="ECO:0000256" key="1">
    <source>
        <dbReference type="ARBA" id="ARBA00009018"/>
    </source>
</evidence>
<comment type="catalytic activity">
    <reaction evidence="8">
        <text>3'-dephospho-CoA + ATP = ADP + CoA + H(+)</text>
        <dbReference type="Rhea" id="RHEA:18245"/>
        <dbReference type="ChEBI" id="CHEBI:15378"/>
        <dbReference type="ChEBI" id="CHEBI:30616"/>
        <dbReference type="ChEBI" id="CHEBI:57287"/>
        <dbReference type="ChEBI" id="CHEBI:57328"/>
        <dbReference type="ChEBI" id="CHEBI:456216"/>
        <dbReference type="EC" id="2.7.1.24"/>
    </reaction>
</comment>
<comment type="similarity">
    <text evidence="1 8">Belongs to the CoaE family.</text>
</comment>
<dbReference type="OrthoDB" id="9812943at2"/>
<keyword evidence="7 8" id="KW-0173">Coenzyme A biosynthesis</keyword>
<evidence type="ECO:0000256" key="3">
    <source>
        <dbReference type="ARBA" id="ARBA00022679"/>
    </source>
</evidence>
<keyword evidence="11" id="KW-1185">Reference proteome</keyword>
<organism evidence="10 11">
    <name type="scientific">Alicyclobacillus tolerans</name>
    <dbReference type="NCBI Taxonomy" id="90970"/>
    <lineage>
        <taxon>Bacteria</taxon>
        <taxon>Bacillati</taxon>
        <taxon>Bacillota</taxon>
        <taxon>Bacilli</taxon>
        <taxon>Bacillales</taxon>
        <taxon>Alicyclobacillaceae</taxon>
        <taxon>Alicyclobacillus</taxon>
    </lineage>
</organism>
<accession>A0A1M6U0B1</accession>
<proteinExistence type="inferred from homology"/>
<dbReference type="PANTHER" id="PTHR10695">
    <property type="entry name" value="DEPHOSPHO-COA KINASE-RELATED"/>
    <property type="match status" value="1"/>
</dbReference>
<dbReference type="GO" id="GO:0005737">
    <property type="term" value="C:cytoplasm"/>
    <property type="evidence" value="ECO:0007669"/>
    <property type="project" value="UniProtKB-SubCell"/>
</dbReference>
<evidence type="ECO:0000256" key="2">
    <source>
        <dbReference type="ARBA" id="ARBA00022490"/>
    </source>
</evidence>
<dbReference type="SUPFAM" id="SSF52540">
    <property type="entry name" value="P-loop containing nucleoside triphosphate hydrolases"/>
    <property type="match status" value="1"/>
</dbReference>
<dbReference type="EC" id="2.7.1.24" evidence="8 9"/>
<dbReference type="InterPro" id="IPR027417">
    <property type="entry name" value="P-loop_NTPase"/>
</dbReference>
<dbReference type="InterPro" id="IPR001977">
    <property type="entry name" value="Depp_CoAkinase"/>
</dbReference>
<dbReference type="Proteomes" id="UP000184016">
    <property type="component" value="Unassembled WGS sequence"/>
</dbReference>
<dbReference type="NCBIfam" id="TIGR00152">
    <property type="entry name" value="dephospho-CoA kinase"/>
    <property type="match status" value="1"/>
</dbReference>
<name>A0A1M6U0B1_9BACL</name>
<dbReference type="Pfam" id="PF01121">
    <property type="entry name" value="CoaE"/>
    <property type="match status" value="1"/>
</dbReference>